<sequence length="66" mass="8011">MEERKELDKIPSFCDFFESRKIIMTEVMRQMNEKRAKGQIVTNRDFGRLVRDEWGKMKEKQKTCPL</sequence>
<proteinExistence type="predicted"/>
<evidence type="ECO:0000313" key="1">
    <source>
        <dbReference type="EMBL" id="GAI73160.1"/>
    </source>
</evidence>
<organism evidence="1">
    <name type="scientific">marine sediment metagenome</name>
    <dbReference type="NCBI Taxonomy" id="412755"/>
    <lineage>
        <taxon>unclassified sequences</taxon>
        <taxon>metagenomes</taxon>
        <taxon>ecological metagenomes</taxon>
    </lineage>
</organism>
<dbReference type="EMBL" id="BARW01011368">
    <property type="protein sequence ID" value="GAI73160.1"/>
    <property type="molecule type" value="Genomic_DNA"/>
</dbReference>
<accession>X1SCL3</accession>
<gene>
    <name evidence="1" type="ORF">S12H4_21953</name>
</gene>
<name>X1SCL3_9ZZZZ</name>
<reference evidence="1" key="1">
    <citation type="journal article" date="2014" name="Front. Microbiol.">
        <title>High frequency of phylogenetically diverse reductive dehalogenase-homologous genes in deep subseafloor sedimentary metagenomes.</title>
        <authorList>
            <person name="Kawai M."/>
            <person name="Futagami T."/>
            <person name="Toyoda A."/>
            <person name="Takaki Y."/>
            <person name="Nishi S."/>
            <person name="Hori S."/>
            <person name="Arai W."/>
            <person name="Tsubouchi T."/>
            <person name="Morono Y."/>
            <person name="Uchiyama I."/>
            <person name="Ito T."/>
            <person name="Fujiyama A."/>
            <person name="Inagaki F."/>
            <person name="Takami H."/>
        </authorList>
    </citation>
    <scope>NUCLEOTIDE SEQUENCE</scope>
    <source>
        <strain evidence="1">Expedition CK06-06</strain>
    </source>
</reference>
<comment type="caution">
    <text evidence="1">The sequence shown here is derived from an EMBL/GenBank/DDBJ whole genome shotgun (WGS) entry which is preliminary data.</text>
</comment>
<dbReference type="AlphaFoldDB" id="X1SCL3"/>
<protein>
    <submittedName>
        <fullName evidence="1">Uncharacterized protein</fullName>
    </submittedName>
</protein>